<comment type="caution">
    <text evidence="1">The sequence shown here is derived from an EMBL/GenBank/DDBJ whole genome shotgun (WGS) entry which is preliminary data.</text>
</comment>
<evidence type="ECO:0000313" key="1">
    <source>
        <dbReference type="EMBL" id="KAK3281592.1"/>
    </source>
</evidence>
<evidence type="ECO:0000313" key="2">
    <source>
        <dbReference type="Proteomes" id="UP001190700"/>
    </source>
</evidence>
<name>A0AAE0GP43_9CHLO</name>
<protein>
    <submittedName>
        <fullName evidence="1">Uncharacterized protein</fullName>
    </submittedName>
</protein>
<keyword evidence="2" id="KW-1185">Reference proteome</keyword>
<gene>
    <name evidence="1" type="ORF">CYMTET_10628</name>
</gene>
<dbReference type="AlphaFoldDB" id="A0AAE0GP43"/>
<sequence length="96" mass="10922">MDPVDRPSVTLRSARASLALCPLPSHWMRAIPILVEEEKVKERRDMEENMGEEVDTDGGEVENKEVALGRCMGWKKKWVRLRLLAIPALIIRQAQG</sequence>
<accession>A0AAE0GP43</accession>
<dbReference type="EMBL" id="LGRX02003791">
    <property type="protein sequence ID" value="KAK3281592.1"/>
    <property type="molecule type" value="Genomic_DNA"/>
</dbReference>
<reference evidence="1 2" key="1">
    <citation type="journal article" date="2015" name="Genome Biol. Evol.">
        <title>Comparative Genomics of a Bacterivorous Green Alga Reveals Evolutionary Causalities and Consequences of Phago-Mixotrophic Mode of Nutrition.</title>
        <authorList>
            <person name="Burns J.A."/>
            <person name="Paasch A."/>
            <person name="Narechania A."/>
            <person name="Kim E."/>
        </authorList>
    </citation>
    <scope>NUCLEOTIDE SEQUENCE [LARGE SCALE GENOMIC DNA]</scope>
    <source>
        <strain evidence="1 2">PLY_AMNH</strain>
    </source>
</reference>
<dbReference type="Proteomes" id="UP001190700">
    <property type="component" value="Unassembled WGS sequence"/>
</dbReference>
<proteinExistence type="predicted"/>
<organism evidence="1 2">
    <name type="scientific">Cymbomonas tetramitiformis</name>
    <dbReference type="NCBI Taxonomy" id="36881"/>
    <lineage>
        <taxon>Eukaryota</taxon>
        <taxon>Viridiplantae</taxon>
        <taxon>Chlorophyta</taxon>
        <taxon>Pyramimonadophyceae</taxon>
        <taxon>Pyramimonadales</taxon>
        <taxon>Pyramimonadaceae</taxon>
        <taxon>Cymbomonas</taxon>
    </lineage>
</organism>